<dbReference type="InterPro" id="IPR013087">
    <property type="entry name" value="Znf_C2H2_type"/>
</dbReference>
<dbReference type="InterPro" id="IPR011333">
    <property type="entry name" value="SKP1/BTB/POZ_sf"/>
</dbReference>
<dbReference type="GO" id="GO:0000981">
    <property type="term" value="F:DNA-binding transcription factor activity, RNA polymerase II-specific"/>
    <property type="evidence" value="ECO:0007669"/>
    <property type="project" value="TreeGrafter"/>
</dbReference>
<feature type="domain" description="C2H2-type" evidence="9">
    <location>
        <begin position="445"/>
        <end position="472"/>
    </location>
</feature>
<evidence type="ECO:0000256" key="5">
    <source>
        <dbReference type="ARBA" id="ARBA00023242"/>
    </source>
</evidence>
<dbReference type="RefSeq" id="XP_003742954.1">
    <property type="nucleotide sequence ID" value="XM_003742906.1"/>
</dbReference>
<evidence type="ECO:0000259" key="9">
    <source>
        <dbReference type="PROSITE" id="PS50157"/>
    </source>
</evidence>
<accession>A0AAJ6VY44</accession>
<evidence type="ECO:0000313" key="10">
    <source>
        <dbReference type="Proteomes" id="UP000694867"/>
    </source>
</evidence>
<feature type="compositionally biased region" description="Polar residues" evidence="7">
    <location>
        <begin position="843"/>
        <end position="857"/>
    </location>
</feature>
<keyword evidence="4" id="KW-0862">Zinc</keyword>
<keyword evidence="2" id="KW-0677">Repeat</keyword>
<dbReference type="KEGG" id="goe:100905724"/>
<dbReference type="PANTHER" id="PTHR24394:SF58">
    <property type="entry name" value="ZINC FINGER AND BTB DOMAIN CONTAINING 33"/>
    <property type="match status" value="1"/>
</dbReference>
<evidence type="ECO:0000259" key="8">
    <source>
        <dbReference type="PROSITE" id="PS50097"/>
    </source>
</evidence>
<evidence type="ECO:0000256" key="2">
    <source>
        <dbReference type="ARBA" id="ARBA00022737"/>
    </source>
</evidence>
<dbReference type="PROSITE" id="PS50097">
    <property type="entry name" value="BTB"/>
    <property type="match status" value="1"/>
</dbReference>
<feature type="compositionally biased region" description="Polar residues" evidence="7">
    <location>
        <begin position="174"/>
        <end position="184"/>
    </location>
</feature>
<dbReference type="SMART" id="SM00355">
    <property type="entry name" value="ZnF_C2H2"/>
    <property type="match status" value="8"/>
</dbReference>
<dbReference type="Pfam" id="PF00651">
    <property type="entry name" value="BTB"/>
    <property type="match status" value="1"/>
</dbReference>
<reference evidence="11" key="1">
    <citation type="submission" date="2025-08" db="UniProtKB">
        <authorList>
            <consortium name="RefSeq"/>
        </authorList>
    </citation>
    <scope>IDENTIFICATION</scope>
</reference>
<keyword evidence="10" id="KW-1185">Reference proteome</keyword>
<organism evidence="10 11">
    <name type="scientific">Galendromus occidentalis</name>
    <name type="common">western predatory mite</name>
    <dbReference type="NCBI Taxonomy" id="34638"/>
    <lineage>
        <taxon>Eukaryota</taxon>
        <taxon>Metazoa</taxon>
        <taxon>Ecdysozoa</taxon>
        <taxon>Arthropoda</taxon>
        <taxon>Chelicerata</taxon>
        <taxon>Arachnida</taxon>
        <taxon>Acari</taxon>
        <taxon>Parasitiformes</taxon>
        <taxon>Mesostigmata</taxon>
        <taxon>Gamasina</taxon>
        <taxon>Phytoseioidea</taxon>
        <taxon>Phytoseiidae</taxon>
        <taxon>Typhlodrominae</taxon>
        <taxon>Galendromus</taxon>
    </lineage>
</organism>
<evidence type="ECO:0000256" key="6">
    <source>
        <dbReference type="PROSITE-ProRule" id="PRU00042"/>
    </source>
</evidence>
<dbReference type="PROSITE" id="PS50157">
    <property type="entry name" value="ZINC_FINGER_C2H2_2"/>
    <property type="match status" value="2"/>
</dbReference>
<dbReference type="Gene3D" id="3.30.710.10">
    <property type="entry name" value="Potassium Channel Kv1.1, Chain A"/>
    <property type="match status" value="1"/>
</dbReference>
<proteinExistence type="predicted"/>
<feature type="region of interest" description="Disordered" evidence="7">
    <location>
        <begin position="843"/>
        <end position="892"/>
    </location>
</feature>
<dbReference type="GeneID" id="100905724"/>
<keyword evidence="1" id="KW-0479">Metal-binding</keyword>
<dbReference type="SMART" id="SM00225">
    <property type="entry name" value="BTB"/>
    <property type="match status" value="1"/>
</dbReference>
<dbReference type="Proteomes" id="UP000694867">
    <property type="component" value="Unplaced"/>
</dbReference>
<name>A0AAJ6VY44_9ACAR</name>
<feature type="domain" description="C2H2-type" evidence="9">
    <location>
        <begin position="388"/>
        <end position="416"/>
    </location>
</feature>
<feature type="compositionally biased region" description="Basic and acidic residues" evidence="7">
    <location>
        <begin position="261"/>
        <end position="273"/>
    </location>
</feature>
<dbReference type="GO" id="GO:0008270">
    <property type="term" value="F:zinc ion binding"/>
    <property type="evidence" value="ECO:0007669"/>
    <property type="project" value="UniProtKB-KW"/>
</dbReference>
<dbReference type="SUPFAM" id="SSF54695">
    <property type="entry name" value="POZ domain"/>
    <property type="match status" value="1"/>
</dbReference>
<dbReference type="CDD" id="cd18315">
    <property type="entry name" value="BTB_POZ_BAB-like"/>
    <property type="match status" value="1"/>
</dbReference>
<sequence length="956" mass="106089">MSGFEGRVMEVFWDGFDKSVRAELDWFWRDQRTLTDVTVCCENGSVRAHKLVLALSSSYFHNMCVQSQSACANSVISLPDVKIEDFKLILEYMYRGKVFINEMSAERLIKLARVLHIKGFGSQNRPQKERQRSGSESSQYVDSDDNESQKPKRPKVHIRPEEIAMDNVAPNRVTRATASSQALTSGHGHRNGRAQTPNSRRVVGPRSRKLSEPAGSNSLKSSHDRIPIGPIFADTPERAGIQDATISDQPGPSGARILSKPRSDTPETHEKQCVRTPNGLEKQGRSPSMQVEKAGPSCAKIPRLRDANESPENQDPTGSREKRSLIRRRSSVSPSKNLTKNVTLASVQSSDSRSTPNISAALTKLVMTNENETHRDSGLPSSRYSLSENCNECDFTASSAVELATHKIQVHTKPRPVAKTQSRKRQINSPIEDEIRDASKDDQLYVCDLCGFTSKNRGALGSHRNRHKSEVDTTSPKNLPLNLRANSEHFKPVYDCPKCINISFKTLNVMSRHFARRHLDENLQYITRIACSHCVHSYSQNDGSTEYKKHLKEVHDIEANFENTEKPSSDLARGATVSRKSSLLGNGAINEVSPILTNGEAGPSGVNNSDVPAGGNDLLAETASNADTERASSRGSFVVSLNEISAKAQAATLDVERCRLSNDDEATIDADLPKVKSEFTRNTSSTVVFHKCTDCNYQTSQLHFLRRHAIACHSNGTNEDPFLCRFCNFATAHRSTIKSHLVSVHRDSSTKISECYRNSEQIREFFEKNATPAKKLQQPVKTVRMRLTKSAPVAPPVSSLKSESSTNHNKESVIKKPAKKQGRPSQQFGAALKLKKAALAKQRSQSFTTLDSKAAQLSRTRASPRRPSSRQSAAEAPSDKRRSSSRNPTNLKCPDCTYEAKSYQMFTKHSVLHQDVDEAKLALCEVCGVVKLKSSMFYHLKKHQVDPPKTATRLSQ</sequence>
<keyword evidence="3 6" id="KW-0863">Zinc-finger</keyword>
<feature type="region of interest" description="Disordered" evidence="7">
    <location>
        <begin position="122"/>
        <end position="355"/>
    </location>
</feature>
<evidence type="ECO:0000313" key="11">
    <source>
        <dbReference type="RefSeq" id="XP_003742954.1"/>
    </source>
</evidence>
<evidence type="ECO:0000256" key="7">
    <source>
        <dbReference type="SAM" id="MobiDB-lite"/>
    </source>
</evidence>
<protein>
    <submittedName>
        <fullName evidence="11">Uncharacterized protein LOC100905724</fullName>
    </submittedName>
</protein>
<feature type="domain" description="BTB" evidence="8">
    <location>
        <begin position="35"/>
        <end position="102"/>
    </location>
</feature>
<feature type="region of interest" description="Disordered" evidence="7">
    <location>
        <begin position="790"/>
        <end position="827"/>
    </location>
</feature>
<dbReference type="AlphaFoldDB" id="A0AAJ6VY44"/>
<evidence type="ECO:0000256" key="1">
    <source>
        <dbReference type="ARBA" id="ARBA00022723"/>
    </source>
</evidence>
<evidence type="ECO:0000256" key="3">
    <source>
        <dbReference type="ARBA" id="ARBA00022771"/>
    </source>
</evidence>
<dbReference type="PANTHER" id="PTHR24394">
    <property type="entry name" value="ZINC FINGER PROTEIN"/>
    <property type="match status" value="1"/>
</dbReference>
<evidence type="ECO:0000256" key="4">
    <source>
        <dbReference type="ARBA" id="ARBA00022833"/>
    </source>
</evidence>
<dbReference type="GO" id="GO:0005634">
    <property type="term" value="C:nucleus"/>
    <property type="evidence" value="ECO:0007669"/>
    <property type="project" value="TreeGrafter"/>
</dbReference>
<dbReference type="InterPro" id="IPR000210">
    <property type="entry name" value="BTB/POZ_dom"/>
</dbReference>
<gene>
    <name evidence="11" type="primary">LOC100905724</name>
</gene>
<dbReference type="Gene3D" id="3.30.160.60">
    <property type="entry name" value="Classic Zinc Finger"/>
    <property type="match status" value="2"/>
</dbReference>
<feature type="compositionally biased region" description="Polar residues" evidence="7">
    <location>
        <begin position="331"/>
        <end position="355"/>
    </location>
</feature>
<keyword evidence="5" id="KW-0539">Nucleus</keyword>